<evidence type="ECO:0000313" key="1">
    <source>
        <dbReference type="EMBL" id="RRT46191.1"/>
    </source>
</evidence>
<protein>
    <submittedName>
        <fullName evidence="1">Uncharacterized protein</fullName>
    </submittedName>
</protein>
<dbReference type="EMBL" id="AMZH03015353">
    <property type="protein sequence ID" value="RRT46191.1"/>
    <property type="molecule type" value="Genomic_DNA"/>
</dbReference>
<dbReference type="Pfam" id="PF03151">
    <property type="entry name" value="TPT"/>
    <property type="match status" value="1"/>
</dbReference>
<sequence>MKANYTLQTDMDSTNIYAYISIIALFVCIPPAILVSNLVEGPQLMQHGFKDAIAKVGLTKFISDLFWVGLFYHLYNQVIA</sequence>
<evidence type="ECO:0000313" key="2">
    <source>
        <dbReference type="Proteomes" id="UP000287651"/>
    </source>
</evidence>
<gene>
    <name evidence="1" type="ORF">B296_00054609</name>
</gene>
<dbReference type="Proteomes" id="UP000287651">
    <property type="component" value="Unassembled WGS sequence"/>
</dbReference>
<dbReference type="AlphaFoldDB" id="A0A426Y3S2"/>
<organism evidence="1 2">
    <name type="scientific">Ensete ventricosum</name>
    <name type="common">Abyssinian banana</name>
    <name type="synonym">Musa ensete</name>
    <dbReference type="NCBI Taxonomy" id="4639"/>
    <lineage>
        <taxon>Eukaryota</taxon>
        <taxon>Viridiplantae</taxon>
        <taxon>Streptophyta</taxon>
        <taxon>Embryophyta</taxon>
        <taxon>Tracheophyta</taxon>
        <taxon>Spermatophyta</taxon>
        <taxon>Magnoliopsida</taxon>
        <taxon>Liliopsida</taxon>
        <taxon>Zingiberales</taxon>
        <taxon>Musaceae</taxon>
        <taxon>Ensete</taxon>
    </lineage>
</organism>
<reference evidence="1 2" key="1">
    <citation type="journal article" date="2014" name="Agronomy (Basel)">
        <title>A Draft Genome Sequence for Ensete ventricosum, the Drought-Tolerant Tree Against Hunger.</title>
        <authorList>
            <person name="Harrison J."/>
            <person name="Moore K.A."/>
            <person name="Paszkiewicz K."/>
            <person name="Jones T."/>
            <person name="Grant M."/>
            <person name="Ambacheew D."/>
            <person name="Muzemil S."/>
            <person name="Studholme D.J."/>
        </authorList>
    </citation>
    <scope>NUCLEOTIDE SEQUENCE [LARGE SCALE GENOMIC DNA]</scope>
</reference>
<comment type="caution">
    <text evidence="1">The sequence shown here is derived from an EMBL/GenBank/DDBJ whole genome shotgun (WGS) entry which is preliminary data.</text>
</comment>
<dbReference type="InterPro" id="IPR004853">
    <property type="entry name" value="Sugar_P_trans_dom"/>
</dbReference>
<proteinExistence type="predicted"/>
<accession>A0A426Y3S2</accession>
<name>A0A426Y3S2_ENSVE</name>